<dbReference type="NCBIfam" id="TIGR00026">
    <property type="entry name" value="hi_GC_TIGR00026"/>
    <property type="match status" value="1"/>
</dbReference>
<gene>
    <name evidence="1" type="ORF">SacmaDRAFT_2314</name>
</gene>
<dbReference type="STRING" id="882083.SacmaDRAFT_2314"/>
<name>H5WWL0_9PSEU</name>
<dbReference type="HOGENOM" id="CLU_141082_0_0_11"/>
<dbReference type="RefSeq" id="WP_009153951.1">
    <property type="nucleotide sequence ID" value="NZ_CM001439.1"/>
</dbReference>
<dbReference type="AlphaFoldDB" id="H5WWL0"/>
<dbReference type="eggNOG" id="ENOG5032Z8Q">
    <property type="taxonomic scope" value="Bacteria"/>
</dbReference>
<accession>H5WWL0</accession>
<reference evidence="1 2" key="1">
    <citation type="journal article" date="2012" name="Stand. Genomic Sci.">
        <title>Genome sequence of the ocean sediment bacterium Saccharomonospora marina type strain (XMU15(T)).</title>
        <authorList>
            <person name="Klenk H.P."/>
            <person name="Lu M."/>
            <person name="Lucas S."/>
            <person name="Lapidus A."/>
            <person name="Copeland A."/>
            <person name="Pitluck S."/>
            <person name="Goodwin L.A."/>
            <person name="Han C."/>
            <person name="Tapia R."/>
            <person name="Brambilla E.M."/>
            <person name="Potter G."/>
            <person name="Land M."/>
            <person name="Ivanova N."/>
            <person name="Rohde M."/>
            <person name="Goker M."/>
            <person name="Detter J.C."/>
            <person name="Li W.J."/>
            <person name="Kyrpides N.C."/>
            <person name="Woyke T."/>
        </authorList>
    </citation>
    <scope>NUCLEOTIDE SEQUENCE [LARGE SCALE GENOMIC DNA]</scope>
    <source>
        <strain evidence="1 2">XMU15</strain>
    </source>
</reference>
<keyword evidence="2" id="KW-1185">Reference proteome</keyword>
<organism evidence="1 2">
    <name type="scientific">Saccharomonospora marina XMU15</name>
    <dbReference type="NCBI Taxonomy" id="882083"/>
    <lineage>
        <taxon>Bacteria</taxon>
        <taxon>Bacillati</taxon>
        <taxon>Actinomycetota</taxon>
        <taxon>Actinomycetes</taxon>
        <taxon>Pseudonocardiales</taxon>
        <taxon>Pseudonocardiaceae</taxon>
        <taxon>Saccharomonospora</taxon>
    </lineage>
</organism>
<evidence type="ECO:0000313" key="1">
    <source>
        <dbReference type="EMBL" id="EHR50566.1"/>
    </source>
</evidence>
<dbReference type="GO" id="GO:0016491">
    <property type="term" value="F:oxidoreductase activity"/>
    <property type="evidence" value="ECO:0007669"/>
    <property type="project" value="InterPro"/>
</dbReference>
<proteinExistence type="predicted"/>
<dbReference type="EMBL" id="CM001439">
    <property type="protein sequence ID" value="EHR50566.1"/>
    <property type="molecule type" value="Genomic_DNA"/>
</dbReference>
<sequence>MVLPKRLARFNKVATNRVTKLVAPRLPGFAMLTHTGRRSGRRYRIPLNVFRVGDDYVIALTYGPDADWVKNVLATGGCELRNRGEDVRLTDPRLVHDETRSAMPAPVRQVLALIGVSDFLHLSPA</sequence>
<dbReference type="OrthoDB" id="3778270at2"/>
<dbReference type="InterPro" id="IPR004378">
    <property type="entry name" value="F420H2_quin_Rdtase"/>
</dbReference>
<dbReference type="Proteomes" id="UP000004926">
    <property type="component" value="Chromosome"/>
</dbReference>
<dbReference type="Gene3D" id="2.30.110.10">
    <property type="entry name" value="Electron Transport, Fmn-binding Protein, Chain A"/>
    <property type="match status" value="1"/>
</dbReference>
<dbReference type="Pfam" id="PF04075">
    <property type="entry name" value="F420H2_quin_red"/>
    <property type="match status" value="1"/>
</dbReference>
<dbReference type="InterPro" id="IPR012349">
    <property type="entry name" value="Split_barrel_FMN-bd"/>
</dbReference>
<evidence type="ECO:0000313" key="2">
    <source>
        <dbReference type="Proteomes" id="UP000004926"/>
    </source>
</evidence>
<protein>
    <submittedName>
        <fullName evidence="1">Deazaflavin-dependent nitroreductase family protein</fullName>
    </submittedName>
</protein>